<evidence type="ECO:0000259" key="5">
    <source>
        <dbReference type="PROSITE" id="PS50137"/>
    </source>
</evidence>
<dbReference type="AlphaFoldDB" id="A0A8B8NTR0"/>
<feature type="compositionally biased region" description="Polar residues" evidence="4">
    <location>
        <begin position="155"/>
        <end position="167"/>
    </location>
</feature>
<protein>
    <submittedName>
        <fullName evidence="7">LOW QUALITY PROTEIN: double-stranded RNA-binding protein 4-like</fullName>
    </submittedName>
</protein>
<evidence type="ECO:0000313" key="7">
    <source>
        <dbReference type="RefSeq" id="XP_030525917.2"/>
    </source>
</evidence>
<evidence type="ECO:0000256" key="1">
    <source>
        <dbReference type="ARBA" id="ARBA00022737"/>
    </source>
</evidence>
<dbReference type="InterPro" id="IPR014720">
    <property type="entry name" value="dsRBD_dom"/>
</dbReference>
<dbReference type="SUPFAM" id="SSF54768">
    <property type="entry name" value="dsRNA-binding domain-like"/>
    <property type="match status" value="2"/>
</dbReference>
<name>A0A8B8NTR0_9MYRT</name>
<keyword evidence="2 3" id="KW-0694">RNA-binding</keyword>
<evidence type="ECO:0000256" key="3">
    <source>
        <dbReference type="PROSITE-ProRule" id="PRU00266"/>
    </source>
</evidence>
<keyword evidence="6" id="KW-1185">Reference proteome</keyword>
<dbReference type="PROSITE" id="PS50137">
    <property type="entry name" value="DS_RBD"/>
    <property type="match status" value="2"/>
</dbReference>
<dbReference type="CDD" id="cd19907">
    <property type="entry name" value="DSRM_AtDRB-like_rpt1"/>
    <property type="match status" value="1"/>
</dbReference>
<evidence type="ECO:0000256" key="2">
    <source>
        <dbReference type="ARBA" id="ARBA00022884"/>
    </source>
</evidence>
<dbReference type="PANTHER" id="PTHR46031">
    <property type="match status" value="1"/>
</dbReference>
<dbReference type="Proteomes" id="UP000827889">
    <property type="component" value="Chromosome 7"/>
</dbReference>
<dbReference type="GO" id="GO:0003725">
    <property type="term" value="F:double-stranded RNA binding"/>
    <property type="evidence" value="ECO:0007669"/>
    <property type="project" value="InterPro"/>
</dbReference>
<feature type="domain" description="DRBM" evidence="5">
    <location>
        <begin position="4"/>
        <end position="73"/>
    </location>
</feature>
<reference evidence="7" key="1">
    <citation type="submission" date="2025-08" db="UniProtKB">
        <authorList>
            <consortium name="RefSeq"/>
        </authorList>
    </citation>
    <scope>IDENTIFICATION</scope>
    <source>
        <tissue evidence="7">Leaf</tissue>
    </source>
</reference>
<sequence length="336" mass="36475">MQHLYKNQLQTFAQKRSLALPIYCSEHEGPPHARRFRCKVSIDGRTYETPEFYNTLKEAEHASARIALMSLSSDTSHEADCALYKSLLQEFTQKQGHCLPVYETVRCDESHIPTFVSTVKIDGESFMGQEARTKKMAETSAAKVAYAILKERSSGKISASSTSQSPVLQREKAASSSYCSPADDSTGCQQKATTGLTPSVISNHSCSDGKHIDNNEKVEASNDNLPGLSSGLDTSIRRSTDQFIPNMANAHLRDPSLAVLSSSEDASSSSSSLPQSTDAVINSTVLPPAELNGLSNNVVTVFSRASNMTFPLQRIVLSDETWVAVSADPSYRGHAT</sequence>
<accession>A0A8B8NTR0</accession>
<dbReference type="RefSeq" id="XP_030525917.2">
    <property type="nucleotide sequence ID" value="XM_030670057.2"/>
</dbReference>
<keyword evidence="1" id="KW-0677">Repeat</keyword>
<dbReference type="KEGG" id="rarg:115737741"/>
<dbReference type="SMART" id="SM00358">
    <property type="entry name" value="DSRM"/>
    <property type="match status" value="2"/>
</dbReference>
<evidence type="ECO:0000256" key="4">
    <source>
        <dbReference type="SAM" id="MobiDB-lite"/>
    </source>
</evidence>
<dbReference type="PANTHER" id="PTHR46031:SF16">
    <property type="entry name" value="DOUBLE-STRANDED RNA-BINDING PROTEIN 4"/>
    <property type="match status" value="1"/>
</dbReference>
<dbReference type="Pfam" id="PF00035">
    <property type="entry name" value="dsrm"/>
    <property type="match status" value="2"/>
</dbReference>
<dbReference type="GeneID" id="115737741"/>
<feature type="region of interest" description="Disordered" evidence="4">
    <location>
        <begin position="155"/>
        <end position="191"/>
    </location>
</feature>
<feature type="domain" description="DRBM" evidence="5">
    <location>
        <begin position="83"/>
        <end position="151"/>
    </location>
</feature>
<dbReference type="Gene3D" id="3.30.160.20">
    <property type="match status" value="2"/>
</dbReference>
<proteinExistence type="predicted"/>
<dbReference type="InterPro" id="IPR044450">
    <property type="entry name" value="AtDRB-like_DSRM_1"/>
</dbReference>
<evidence type="ECO:0000313" key="6">
    <source>
        <dbReference type="Proteomes" id="UP000827889"/>
    </source>
</evidence>
<organism evidence="6 7">
    <name type="scientific">Rhodamnia argentea</name>
    <dbReference type="NCBI Taxonomy" id="178133"/>
    <lineage>
        <taxon>Eukaryota</taxon>
        <taxon>Viridiplantae</taxon>
        <taxon>Streptophyta</taxon>
        <taxon>Embryophyta</taxon>
        <taxon>Tracheophyta</taxon>
        <taxon>Spermatophyta</taxon>
        <taxon>Magnoliopsida</taxon>
        <taxon>eudicotyledons</taxon>
        <taxon>Gunneridae</taxon>
        <taxon>Pentapetalae</taxon>
        <taxon>rosids</taxon>
        <taxon>malvids</taxon>
        <taxon>Myrtales</taxon>
        <taxon>Myrtaceae</taxon>
        <taxon>Myrtoideae</taxon>
        <taxon>Myrteae</taxon>
        <taxon>Australasian group</taxon>
        <taxon>Rhodamnia</taxon>
    </lineage>
</organism>
<gene>
    <name evidence="7" type="primary">LOC115737741</name>
</gene>